<dbReference type="EMBL" id="ACVA01000018">
    <property type="protein sequence ID" value="EEX19257.1"/>
    <property type="molecule type" value="Genomic_DNA"/>
</dbReference>
<keyword evidence="3" id="KW-1185">Reference proteome</keyword>
<sequence length="64" mass="7005">MQKFQLERRFYVQPMCRAFHVEAESSLMAGSPFQGGAGHAGSGGYVPAKQGTFVEEEEGSNLEH</sequence>
<proteinExistence type="predicted"/>
<dbReference type="HOGENOM" id="CLU_2864151_0_0_10"/>
<name>C9MMP6_9BACT</name>
<protein>
    <submittedName>
        <fullName evidence="2">Uncharacterized protein</fullName>
    </submittedName>
</protein>
<reference evidence="2 3" key="1">
    <citation type="submission" date="2009-09" db="EMBL/GenBank/DDBJ databases">
        <authorList>
            <person name="Weinstock G."/>
            <person name="Sodergren E."/>
            <person name="Clifton S."/>
            <person name="Fulton L."/>
            <person name="Fulton B."/>
            <person name="Courtney L."/>
            <person name="Fronick C."/>
            <person name="Harrison M."/>
            <person name="Strong C."/>
            <person name="Farmer C."/>
            <person name="Delahaunty K."/>
            <person name="Markovic C."/>
            <person name="Hall O."/>
            <person name="Minx P."/>
            <person name="Tomlinson C."/>
            <person name="Mitreva M."/>
            <person name="Nelson J."/>
            <person name="Hou S."/>
            <person name="Wollam A."/>
            <person name="Pepin K.H."/>
            <person name="Johnson M."/>
            <person name="Bhonagiri V."/>
            <person name="Nash W.E."/>
            <person name="Warren W."/>
            <person name="Chinwalla A."/>
            <person name="Mardis E.R."/>
            <person name="Wilson R.K."/>
        </authorList>
    </citation>
    <scope>NUCLEOTIDE SEQUENCE [LARGE SCALE GENOMIC DNA]</scope>
    <source>
        <strain evidence="2 3">F0319</strain>
    </source>
</reference>
<feature type="region of interest" description="Disordered" evidence="1">
    <location>
        <begin position="33"/>
        <end position="64"/>
    </location>
</feature>
<gene>
    <name evidence="2" type="ORF">HMPREF0973_00879</name>
</gene>
<dbReference type="STRING" id="649761.HMPREF0973_00879"/>
<evidence type="ECO:0000313" key="2">
    <source>
        <dbReference type="EMBL" id="EEX19257.1"/>
    </source>
</evidence>
<comment type="caution">
    <text evidence="2">The sequence shown here is derived from an EMBL/GenBank/DDBJ whole genome shotgun (WGS) entry which is preliminary data.</text>
</comment>
<evidence type="ECO:0000313" key="3">
    <source>
        <dbReference type="Proteomes" id="UP000003327"/>
    </source>
</evidence>
<evidence type="ECO:0000256" key="1">
    <source>
        <dbReference type="SAM" id="MobiDB-lite"/>
    </source>
</evidence>
<organism evidence="2 3">
    <name type="scientific">Prevotella veroralis F0319</name>
    <dbReference type="NCBI Taxonomy" id="649761"/>
    <lineage>
        <taxon>Bacteria</taxon>
        <taxon>Pseudomonadati</taxon>
        <taxon>Bacteroidota</taxon>
        <taxon>Bacteroidia</taxon>
        <taxon>Bacteroidales</taxon>
        <taxon>Prevotellaceae</taxon>
        <taxon>Prevotella</taxon>
    </lineage>
</organism>
<accession>C9MMP6</accession>
<feature type="compositionally biased region" description="Acidic residues" evidence="1">
    <location>
        <begin position="54"/>
        <end position="64"/>
    </location>
</feature>
<dbReference type="Proteomes" id="UP000003327">
    <property type="component" value="Unassembled WGS sequence"/>
</dbReference>
<feature type="compositionally biased region" description="Gly residues" evidence="1">
    <location>
        <begin position="33"/>
        <end position="44"/>
    </location>
</feature>
<dbReference type="AlphaFoldDB" id="C9MMP6"/>
<dbReference type="RefSeq" id="WP_004382513.1">
    <property type="nucleotide sequence ID" value="NZ_GG698712.1"/>
</dbReference>